<gene>
    <name evidence="1" type="ORF">SKUL_34</name>
</gene>
<name>A0A1Y0SZD0_9CAUD</name>
<organism evidence="1 2">
    <name type="scientific">Pseudomonas phage Skulduggery</name>
    <dbReference type="NCBI Taxonomy" id="2006671"/>
    <lineage>
        <taxon>Viruses</taxon>
        <taxon>Duplodnaviria</taxon>
        <taxon>Heunggongvirae</taxon>
        <taxon>Uroviricota</taxon>
        <taxon>Caudoviricetes</taxon>
        <taxon>Skulduggeryvirus</taxon>
        <taxon>Skulduggeryvirus skulduggery</taxon>
    </lineage>
</organism>
<evidence type="ECO:0000313" key="1">
    <source>
        <dbReference type="EMBL" id="ARV77133.1"/>
    </source>
</evidence>
<keyword evidence="2" id="KW-1185">Reference proteome</keyword>
<accession>A0A1Y0SZD0</accession>
<evidence type="ECO:0000313" key="2">
    <source>
        <dbReference type="Proteomes" id="UP000221845"/>
    </source>
</evidence>
<proteinExistence type="predicted"/>
<sequence length="149" mass="17244">MYKAKPLTLYRVIDEACPTGLIVKVKKYAVVGETERCFYVIAEDSVRYACKPNDEAWIKRNRRRVLKCQAGRRFCYLDLQNALKSYQRRKEWQLKHARLAVAKASAGNKVLKKLLENPALLTPELGLVEPSKYIASLHWGDCSMEDFNY</sequence>
<dbReference type="Proteomes" id="UP000221845">
    <property type="component" value="Segment"/>
</dbReference>
<reference evidence="1 2" key="1">
    <citation type="submission" date="2017-05" db="EMBL/GenBank/DDBJ databases">
        <authorList>
            <person name="Song R."/>
            <person name="Chenine A.L."/>
            <person name="Ruprecht R.M."/>
        </authorList>
    </citation>
    <scope>NUCLEOTIDE SEQUENCE [LARGE SCALE GENOMIC DNA]</scope>
</reference>
<dbReference type="EMBL" id="MF042361">
    <property type="protein sequence ID" value="ARV77133.1"/>
    <property type="molecule type" value="Genomic_DNA"/>
</dbReference>
<protein>
    <submittedName>
        <fullName evidence="1">Uncharacterized protein</fullName>
    </submittedName>
</protein>